<evidence type="ECO:0000259" key="7">
    <source>
        <dbReference type="PROSITE" id="PS51755"/>
    </source>
</evidence>
<dbReference type="CDD" id="cd15831">
    <property type="entry name" value="BTAD"/>
    <property type="match status" value="1"/>
</dbReference>
<organism evidence="8 9">
    <name type="scientific">Promicromonospora thailandica</name>
    <dbReference type="NCBI Taxonomy" id="765201"/>
    <lineage>
        <taxon>Bacteria</taxon>
        <taxon>Bacillati</taxon>
        <taxon>Actinomycetota</taxon>
        <taxon>Actinomycetes</taxon>
        <taxon>Micrococcales</taxon>
        <taxon>Promicromonosporaceae</taxon>
        <taxon>Promicromonospora</taxon>
    </lineage>
</organism>
<dbReference type="SUPFAM" id="SSF52540">
    <property type="entry name" value="P-loop containing nucleoside triphosphate hydrolases"/>
    <property type="match status" value="1"/>
</dbReference>
<dbReference type="InterPro" id="IPR036388">
    <property type="entry name" value="WH-like_DNA-bd_sf"/>
</dbReference>
<evidence type="ECO:0000313" key="8">
    <source>
        <dbReference type="EMBL" id="MCP2266065.1"/>
    </source>
</evidence>
<dbReference type="Proteomes" id="UP001139493">
    <property type="component" value="Unassembled WGS sequence"/>
</dbReference>
<feature type="domain" description="OmpR/PhoB-type" evidence="7">
    <location>
        <begin position="11"/>
        <end position="116"/>
    </location>
</feature>
<dbReference type="PANTHER" id="PTHR16305:SF28">
    <property type="entry name" value="GUANYLATE CYCLASE DOMAIN-CONTAINING PROTEIN"/>
    <property type="match status" value="1"/>
</dbReference>
<dbReference type="InterPro" id="IPR016032">
    <property type="entry name" value="Sig_transdc_resp-reg_C-effctor"/>
</dbReference>
<feature type="DNA-binding region" description="OmpR/PhoB-type" evidence="5">
    <location>
        <begin position="11"/>
        <end position="116"/>
    </location>
</feature>
<dbReference type="InterPro" id="IPR005158">
    <property type="entry name" value="BTAD"/>
</dbReference>
<dbReference type="SMART" id="SM00862">
    <property type="entry name" value="Trans_reg_C"/>
    <property type="match status" value="1"/>
</dbReference>
<dbReference type="Pfam" id="PF13191">
    <property type="entry name" value="AAA_16"/>
    <property type="match status" value="1"/>
</dbReference>
<dbReference type="InterPro" id="IPR027417">
    <property type="entry name" value="P-loop_NTPase"/>
</dbReference>
<dbReference type="InterPro" id="IPR041664">
    <property type="entry name" value="AAA_16"/>
</dbReference>
<proteinExistence type="inferred from homology"/>
<keyword evidence="3" id="KW-0067">ATP-binding</keyword>
<keyword evidence="9" id="KW-1185">Reference proteome</keyword>
<dbReference type="GO" id="GO:0006355">
    <property type="term" value="P:regulation of DNA-templated transcription"/>
    <property type="evidence" value="ECO:0007669"/>
    <property type="project" value="InterPro"/>
</dbReference>
<gene>
    <name evidence="8" type="ORF">APR03_003430</name>
</gene>
<dbReference type="AlphaFoldDB" id="A0A9X2G2V1"/>
<dbReference type="InterPro" id="IPR001867">
    <property type="entry name" value="OmpR/PhoB-type_DNA-bd"/>
</dbReference>
<comment type="caution">
    <text evidence="8">The sequence shown here is derived from an EMBL/GenBank/DDBJ whole genome shotgun (WGS) entry which is preliminary data.</text>
</comment>
<dbReference type="SUPFAM" id="SSF48452">
    <property type="entry name" value="TPR-like"/>
    <property type="match status" value="1"/>
</dbReference>
<dbReference type="EMBL" id="JAMTCS010000010">
    <property type="protein sequence ID" value="MCP2266065.1"/>
    <property type="molecule type" value="Genomic_DNA"/>
</dbReference>
<protein>
    <submittedName>
        <fullName evidence="8">Transcriptional regulatory protein, C terminal</fullName>
    </submittedName>
</protein>
<dbReference type="GO" id="GO:0005524">
    <property type="term" value="F:ATP binding"/>
    <property type="evidence" value="ECO:0007669"/>
    <property type="project" value="UniProtKB-KW"/>
</dbReference>
<evidence type="ECO:0000256" key="1">
    <source>
        <dbReference type="ARBA" id="ARBA00005820"/>
    </source>
</evidence>
<dbReference type="RefSeq" id="WP_253837574.1">
    <property type="nucleotide sequence ID" value="NZ_JAMTCS010000010.1"/>
</dbReference>
<dbReference type="PANTHER" id="PTHR16305">
    <property type="entry name" value="TESTICULAR SOLUBLE ADENYLYL CYCLASE"/>
    <property type="match status" value="1"/>
</dbReference>
<evidence type="ECO:0000256" key="6">
    <source>
        <dbReference type="SAM" id="MobiDB-lite"/>
    </source>
</evidence>
<dbReference type="Gene3D" id="1.10.10.10">
    <property type="entry name" value="Winged helix-like DNA-binding domain superfamily/Winged helix DNA-binding domain"/>
    <property type="match status" value="1"/>
</dbReference>
<evidence type="ECO:0000256" key="5">
    <source>
        <dbReference type="PROSITE-ProRule" id="PRU01091"/>
    </source>
</evidence>
<dbReference type="Pfam" id="PF03704">
    <property type="entry name" value="BTAD"/>
    <property type="match status" value="1"/>
</dbReference>
<dbReference type="Pfam" id="PF00486">
    <property type="entry name" value="Trans_reg_C"/>
    <property type="match status" value="1"/>
</dbReference>
<accession>A0A9X2G2V1</accession>
<dbReference type="SUPFAM" id="SSF46894">
    <property type="entry name" value="C-terminal effector domain of the bipartite response regulators"/>
    <property type="match status" value="1"/>
</dbReference>
<dbReference type="GO" id="GO:0000160">
    <property type="term" value="P:phosphorelay signal transduction system"/>
    <property type="evidence" value="ECO:0007669"/>
    <property type="project" value="InterPro"/>
</dbReference>
<dbReference type="SMART" id="SM01043">
    <property type="entry name" value="BTAD"/>
    <property type="match status" value="1"/>
</dbReference>
<dbReference type="GO" id="GO:0003677">
    <property type="term" value="F:DNA binding"/>
    <property type="evidence" value="ECO:0007669"/>
    <property type="project" value="UniProtKB-UniRule"/>
</dbReference>
<dbReference type="InterPro" id="IPR011990">
    <property type="entry name" value="TPR-like_helical_dom_sf"/>
</dbReference>
<comment type="similarity">
    <text evidence="1">Belongs to the AfsR/DnrI/RedD regulatory family.</text>
</comment>
<keyword evidence="2" id="KW-0547">Nucleotide-binding</keyword>
<reference evidence="8" key="1">
    <citation type="submission" date="2022-06" db="EMBL/GenBank/DDBJ databases">
        <title>Genomic Encyclopedia of Archaeal and Bacterial Type Strains, Phase II (KMG-II): from individual species to whole genera.</title>
        <authorList>
            <person name="Goeker M."/>
        </authorList>
    </citation>
    <scope>NUCLEOTIDE SEQUENCE</scope>
    <source>
        <strain evidence="8">DSM 26652</strain>
    </source>
</reference>
<dbReference type="GO" id="GO:0004016">
    <property type="term" value="F:adenylate cyclase activity"/>
    <property type="evidence" value="ECO:0007669"/>
    <property type="project" value="TreeGrafter"/>
</dbReference>
<name>A0A9X2G2V1_9MICO</name>
<dbReference type="PROSITE" id="PS51755">
    <property type="entry name" value="OMPR_PHOB"/>
    <property type="match status" value="1"/>
</dbReference>
<dbReference type="GO" id="GO:0005737">
    <property type="term" value="C:cytoplasm"/>
    <property type="evidence" value="ECO:0007669"/>
    <property type="project" value="TreeGrafter"/>
</dbReference>
<evidence type="ECO:0000313" key="9">
    <source>
        <dbReference type="Proteomes" id="UP001139493"/>
    </source>
</evidence>
<evidence type="ECO:0000256" key="3">
    <source>
        <dbReference type="ARBA" id="ARBA00022840"/>
    </source>
</evidence>
<evidence type="ECO:0000256" key="4">
    <source>
        <dbReference type="ARBA" id="ARBA00023125"/>
    </source>
</evidence>
<dbReference type="Gene3D" id="1.25.40.10">
    <property type="entry name" value="Tetratricopeptide repeat domain"/>
    <property type="match status" value="2"/>
</dbReference>
<sequence>METGPGGPSRDPGAAAGGPLRLRVLGPLRIWRGGVELDAGPRQQAYLLALLLARAGQPVSTGELIDWIWGEGPPPSALNTIHKYVGTLRHLLEPERAARGSSSYLVRRGDTYVCTAGAETLDLVAFRQLVGAAQTAIGSRLPEVAFDRYAEAAALWTGPACDGLSPDPAAVGVFAGLNAEFLEVCSAAADLVSTAGQAEQVLPCLRLAASMAPLHEPVQAGLVTALWAAGHQAEAFSAYESAARRLADDLGLDPGPVLRTVHERLLHGRASAGRQHVSQALRQSGHGPVRDRPGRSPAHGIVGRSGEISVLRQVMEPVFAGSSALVLVEGEPGVGKTRLLTEVSGEAERRGALTVWGECLDGAGAPTMWPWTQALGAILDALPPDERQESLAGDLGQLMQPHGDLLAGDIIPDSNAQFRLFEHVVSVVATAASHGPLVVVIDDLQWADSTSMRLLSHLATRLPAGTAVVGALRESQPESDSELARMLAVVSRAAGQRRVHLGPLRPQDVAELVDRETGQRPGPDVALAIHGRTGGNAFFVRELSRLLAEIGDLTTESVAAAGVPSSVLDVVRGRMATLDDDARSLLQLAALVGRDVEVTLLAAAAGLDVAACHDRLEPLEAQGLVEPVPDDPFTVRFTHDLVRESVVGTISQLHAGRLHLRLADALERTSAESEPIAERLAHHLWAAGPLAEPTRTAGALVEAGRCAAGKSAFETAAQHLRAAAHTARAAGLAELELTALAQLTAVVGMRSGYVASAIDVMERAEQLARQLGHEVVAADFLFSRWAGYSQGIRLDLAAPLARRLLDHGEASENAVVRAYGQHAWGIHQWDVGNVGEAFRYLSKSRTTMLDDTAGEQDQLRHDLQLLSPVMLALMTALHGDVDSAREQLDALETAAGEDPYAITVWAAFAVTVAALAGDPVWALRAAERGIRVDPEFSFLFLGSYQRLARCWAHALTGQDPVGAATRAEHLITTALLDPPRSGLATWYGLLAEMWLSAGRPAEAAGALDRAEQAVEAYDQRYAEGYLVLLRARLLLATGQPLGEVRVTVERARALSTEREAHLFARRAQELLASLPEG</sequence>
<feature type="region of interest" description="Disordered" evidence="6">
    <location>
        <begin position="280"/>
        <end position="302"/>
    </location>
</feature>
<keyword evidence="4 5" id="KW-0238">DNA-binding</keyword>
<evidence type="ECO:0000256" key="2">
    <source>
        <dbReference type="ARBA" id="ARBA00022741"/>
    </source>
</evidence>